<feature type="transmembrane region" description="Helical" evidence="2">
    <location>
        <begin position="21"/>
        <end position="45"/>
    </location>
</feature>
<gene>
    <name evidence="3" type="ORF">AVDCRST_MAG44-994</name>
</gene>
<organism evidence="3">
    <name type="scientific">uncultured Sphingomonas sp</name>
    <dbReference type="NCBI Taxonomy" id="158754"/>
    <lineage>
        <taxon>Bacteria</taxon>
        <taxon>Pseudomonadati</taxon>
        <taxon>Pseudomonadota</taxon>
        <taxon>Alphaproteobacteria</taxon>
        <taxon>Sphingomonadales</taxon>
        <taxon>Sphingomonadaceae</taxon>
        <taxon>Sphingomonas</taxon>
        <taxon>environmental samples</taxon>
    </lineage>
</organism>
<protein>
    <submittedName>
        <fullName evidence="3">Uncharacterized protein</fullName>
    </submittedName>
</protein>
<dbReference type="EMBL" id="CADCVY010000072">
    <property type="protein sequence ID" value="CAA9505669.1"/>
    <property type="molecule type" value="Genomic_DNA"/>
</dbReference>
<evidence type="ECO:0000256" key="2">
    <source>
        <dbReference type="SAM" id="Phobius"/>
    </source>
</evidence>
<proteinExistence type="predicted"/>
<keyword evidence="2" id="KW-0812">Transmembrane</keyword>
<dbReference type="InterPro" id="IPR021730">
    <property type="entry name" value="YdbH"/>
</dbReference>
<dbReference type="AlphaFoldDB" id="A0A6J4SUR0"/>
<evidence type="ECO:0000256" key="1">
    <source>
        <dbReference type="SAM" id="MobiDB-lite"/>
    </source>
</evidence>
<feature type="region of interest" description="Disordered" evidence="1">
    <location>
        <begin position="1049"/>
        <end position="1073"/>
    </location>
</feature>
<accession>A0A6J4SUR0</accession>
<name>A0A6J4SUR0_9SPHN</name>
<keyword evidence="2" id="KW-0472">Membrane</keyword>
<reference evidence="3" key="1">
    <citation type="submission" date="2020-02" db="EMBL/GenBank/DDBJ databases">
        <authorList>
            <person name="Meier V. D."/>
        </authorList>
    </citation>
    <scope>NUCLEOTIDE SEQUENCE</scope>
    <source>
        <strain evidence="3">AVDCRST_MAG44</strain>
    </source>
</reference>
<sequence>MAEREQDHIRSESVVVRRQYWGRNALAGAVFIILLLIAAIAFVWIERRPIATEFLKREFDRRGVQATYKLDRVGFRTQQVSNLVIGDPRRPDLVARFAQIQMRLRWNGSFEVYRIVARGVRLRGRMVGGRVSWGKIDKLLPRPTDRPFALPDFVLDVADSRIALVTPFGPLGVALHGNGKLSGGFKGRVALASPRLVPGRCAALGLRANVAVAVTARRPSIDGPVTLDRFRCPRSNFDIAAPRFDAAATFNEAFTSIDGRGRMAIERLVAGANGLSAFAGSLTFRGSFGDVRGLVRLSAQKSRLGTIYADHTRLNGTYGLGLQKGTFALVGDFAANSAALDPSMLAGVTQPLAAAAATPIGPIATTMGGAIIRTSRNFDATGGIRLVNFPGGGGARIDSADVRGPQGARARVSGGSGVTYYWPSGGLRIDGDIQMAGGGLPTGRVSLRQARPGAPLSGVATLAPYSSGGSRLALTPIRFGPAPGGSTSVSTFAQLDGPFPNGRIQALRLPIQGRVGKGGSFAFGTACAVVSFNYLKMSALELGPTRLPICPVGAAMVSKTPTGPLQASARFRGPVINGRLGSSPLRVAAAGGQLTARGFTFDDVGMLLGRAASPIVFDAGRVTGSFAGGGTGGNFSGARSTIGNVPLLLSDADGTWRVRNGGLAVDGNMLISDRSANPPRFYPMRSNDVRLTVGGDYVRANGTLRHPGSNTLVSNVAIEHRLSTAAGHADLDVPGITFGQGLQPEELTRLTEGVIALVTGIVRGQGRIAWDGERVTSTGEFSTQNMDLAAPFGPVTGLSTSVRFTDLLALETAPGQTANIASINPGILVENGVIRYQLLRDQLVKVERGEWPFMGGRLILQETILNFARPTAKRLTFQVVGLDANNFVKSMGFEQIGATGVFDGVLPMIFDENGGRIVGGRLDSRPPGGSLEYTAEMGNLGMMGNIAFNALRDLRFRSMIIRLDGDLAGEFAARLAIEGVALGQSTKTQRFIRGLLAKVPIKLNVSITGPFRALIATAKSMSDPRTVISDVLPRPLGDVPGIVTEVRKVEEEQTQTQTPVIDEVTATPPPTER</sequence>
<keyword evidence="2" id="KW-1133">Transmembrane helix</keyword>
<dbReference type="Pfam" id="PF11739">
    <property type="entry name" value="YdbH-like"/>
    <property type="match status" value="1"/>
</dbReference>
<evidence type="ECO:0000313" key="3">
    <source>
        <dbReference type="EMBL" id="CAA9505669.1"/>
    </source>
</evidence>